<dbReference type="GO" id="GO:0006886">
    <property type="term" value="P:intracellular protein transport"/>
    <property type="evidence" value="ECO:0007669"/>
    <property type="project" value="InterPro"/>
</dbReference>
<feature type="region of interest" description="Disordered" evidence="2">
    <location>
        <begin position="99"/>
        <end position="183"/>
    </location>
</feature>
<dbReference type="GO" id="GO:0000149">
    <property type="term" value="F:SNARE binding"/>
    <property type="evidence" value="ECO:0007669"/>
    <property type="project" value="TreeGrafter"/>
</dbReference>
<evidence type="ECO:0000256" key="1">
    <source>
        <dbReference type="SAM" id="Coils"/>
    </source>
</evidence>
<dbReference type="PANTHER" id="PTHR13803">
    <property type="entry name" value="SEC24-RELATED PROTEIN"/>
    <property type="match status" value="1"/>
</dbReference>
<dbReference type="OMA" id="WISTMSM"/>
<dbReference type="InterPro" id="IPR002035">
    <property type="entry name" value="VWF_A"/>
</dbReference>
<feature type="coiled-coil region" evidence="1">
    <location>
        <begin position="621"/>
        <end position="655"/>
    </location>
</feature>
<accession>A0A401SKJ6</accession>
<gene>
    <name evidence="4" type="ORF">chiPu_0009368</name>
</gene>
<evidence type="ECO:0000259" key="3">
    <source>
        <dbReference type="PROSITE" id="PS50234"/>
    </source>
</evidence>
<dbReference type="GO" id="GO:0090110">
    <property type="term" value="P:COPII-coated vesicle cargo loading"/>
    <property type="evidence" value="ECO:0007669"/>
    <property type="project" value="TreeGrafter"/>
</dbReference>
<sequence length="732" mass="81340">MKPFLICQVTPFQFGGSTEVMEFAYSHIVYNSQNIPSPNPRNREHEHRHDRSASVPDLVENQTYSSTSFRPLSLPANHSFHQYDNRFLKSSGDEDNCVYATVPKSSHGNRAKRPIPPARSKKSTPMDEEDNQAPPLPPRLNSFTTHQLSATLPCSLNPPQRVPPPRPKRTFPAPKKTGSQPSKKANVNVVSVNLGKLVDVSNLQTQAVKAIYCQRCSAALSSISRIHQKYADIIWPCEFCSKQNVITRSFSTIPNSQDVIYLSGSTNEDYINVDDSLVVFCIDVSGSMCATNEIEVSDDSSRTVHVSRLQSVQEAILRSLSLMTQTCPQKRVALVTFNDEVTVYGDGLGEPMRLSDYQLLDSDYLKERGREFPAPRCIAESLQALNYRVHEMREQGATALGPAALISVSIASKKPGSKVIICTDGRANTGLGYLESVEEDIYECSRQFYTDVGEQATLSGVIVSVLTIEGTDCRLAELGKLADQSGGRINIVDPTNLSKEIQATLEDDVIATNATVTFVVPEQMYFGYEEETGNKYVKRIGNVTKDTELTFEFGIKEGHVQAVQAIEKLPFQLQVSFTTQDNRQACRVISQERHITSNSSLVEDNVNITVLGIHAAQLSGRLTMEGKVKEARREVEAQKELIQKIVEKKQNQKEDDIYQNWLCSVAVVCEDLTNPQQVESIAQGKNITENSDSVFKVLSDEVANMVYRLKNAKSKMLKKPVSKPKSTLVPML</sequence>
<comment type="caution">
    <text evidence="4">The sequence shown here is derived from an EMBL/GenBank/DDBJ whole genome shotgun (WGS) entry which is preliminary data.</text>
</comment>
<dbReference type="STRING" id="137246.A0A401SKJ6"/>
<dbReference type="InterPro" id="IPR050550">
    <property type="entry name" value="SEC23_SEC24_subfamily"/>
</dbReference>
<dbReference type="Proteomes" id="UP000287033">
    <property type="component" value="Unassembled WGS sequence"/>
</dbReference>
<dbReference type="InterPro" id="IPR036174">
    <property type="entry name" value="Znf_Sec23_Sec24_sf"/>
</dbReference>
<name>A0A401SKJ6_CHIPU</name>
<feature type="compositionally biased region" description="Polar residues" evidence="2">
    <location>
        <begin position="141"/>
        <end position="154"/>
    </location>
</feature>
<dbReference type="PROSITE" id="PS50234">
    <property type="entry name" value="VWFA"/>
    <property type="match status" value="1"/>
</dbReference>
<dbReference type="Pfam" id="PF04811">
    <property type="entry name" value="Sec23_trunk"/>
    <property type="match status" value="1"/>
</dbReference>
<dbReference type="EMBL" id="BEZZ01000332">
    <property type="protein sequence ID" value="GCC30914.1"/>
    <property type="molecule type" value="Genomic_DNA"/>
</dbReference>
<protein>
    <recommendedName>
        <fullName evidence="3">VWFA domain-containing protein</fullName>
    </recommendedName>
</protein>
<dbReference type="InterPro" id="IPR006896">
    <property type="entry name" value="Sec23/24_trunk_dom"/>
</dbReference>
<dbReference type="InterPro" id="IPR036465">
    <property type="entry name" value="vWFA_dom_sf"/>
</dbReference>
<evidence type="ECO:0000313" key="4">
    <source>
        <dbReference type="EMBL" id="GCC30914.1"/>
    </source>
</evidence>
<dbReference type="AlphaFoldDB" id="A0A401SKJ6"/>
<dbReference type="GO" id="GO:0008270">
    <property type="term" value="F:zinc ion binding"/>
    <property type="evidence" value="ECO:0007669"/>
    <property type="project" value="InterPro"/>
</dbReference>
<proteinExistence type="predicted"/>
<feature type="region of interest" description="Disordered" evidence="2">
    <location>
        <begin position="35"/>
        <end position="59"/>
    </location>
</feature>
<reference evidence="4 5" key="1">
    <citation type="journal article" date="2018" name="Nat. Ecol. Evol.">
        <title>Shark genomes provide insights into elasmobranch evolution and the origin of vertebrates.</title>
        <authorList>
            <person name="Hara Y"/>
            <person name="Yamaguchi K"/>
            <person name="Onimaru K"/>
            <person name="Kadota M"/>
            <person name="Koyanagi M"/>
            <person name="Keeley SD"/>
            <person name="Tatsumi K"/>
            <person name="Tanaka K"/>
            <person name="Motone F"/>
            <person name="Kageyama Y"/>
            <person name="Nozu R"/>
            <person name="Adachi N"/>
            <person name="Nishimura O"/>
            <person name="Nakagawa R"/>
            <person name="Tanegashima C"/>
            <person name="Kiyatake I"/>
            <person name="Matsumoto R"/>
            <person name="Murakumo K"/>
            <person name="Nishida K"/>
            <person name="Terakita A"/>
            <person name="Kuratani S"/>
            <person name="Sato K"/>
            <person name="Hyodo S Kuraku.S."/>
        </authorList>
    </citation>
    <scope>NUCLEOTIDE SEQUENCE [LARGE SCALE GENOMIC DNA]</scope>
</reference>
<keyword evidence="5" id="KW-1185">Reference proteome</keyword>
<dbReference type="GO" id="GO:0070971">
    <property type="term" value="C:endoplasmic reticulum exit site"/>
    <property type="evidence" value="ECO:0007669"/>
    <property type="project" value="TreeGrafter"/>
</dbReference>
<feature type="domain" description="VWFA" evidence="3">
    <location>
        <begin position="277"/>
        <end position="509"/>
    </location>
</feature>
<evidence type="ECO:0000256" key="2">
    <source>
        <dbReference type="SAM" id="MobiDB-lite"/>
    </source>
</evidence>
<dbReference type="SMART" id="SM00327">
    <property type="entry name" value="VWA"/>
    <property type="match status" value="1"/>
</dbReference>
<keyword evidence="1" id="KW-0175">Coiled coil</keyword>
<dbReference type="SUPFAM" id="SSF53300">
    <property type="entry name" value="vWA-like"/>
    <property type="match status" value="1"/>
</dbReference>
<dbReference type="Gene3D" id="2.30.30.380">
    <property type="entry name" value="Zn-finger domain of Sec23/24"/>
    <property type="match status" value="1"/>
</dbReference>
<dbReference type="OrthoDB" id="1724672at2759"/>
<dbReference type="Gene3D" id="3.40.50.410">
    <property type="entry name" value="von Willebrand factor, type A domain"/>
    <property type="match status" value="1"/>
</dbReference>
<dbReference type="PANTHER" id="PTHR13803:SF43">
    <property type="entry name" value="CIRCULARLY PERMUTATED RAS PROTEIN 1-LIKE"/>
    <property type="match status" value="1"/>
</dbReference>
<dbReference type="GO" id="GO:0030127">
    <property type="term" value="C:COPII vesicle coat"/>
    <property type="evidence" value="ECO:0007669"/>
    <property type="project" value="InterPro"/>
</dbReference>
<dbReference type="SUPFAM" id="SSF82919">
    <property type="entry name" value="Zn-finger domain of Sec23/24"/>
    <property type="match status" value="1"/>
</dbReference>
<evidence type="ECO:0000313" key="5">
    <source>
        <dbReference type="Proteomes" id="UP000287033"/>
    </source>
</evidence>
<organism evidence="4 5">
    <name type="scientific">Chiloscyllium punctatum</name>
    <name type="common">Brownbanded bambooshark</name>
    <name type="synonym">Hemiscyllium punctatum</name>
    <dbReference type="NCBI Taxonomy" id="137246"/>
    <lineage>
        <taxon>Eukaryota</taxon>
        <taxon>Metazoa</taxon>
        <taxon>Chordata</taxon>
        <taxon>Craniata</taxon>
        <taxon>Vertebrata</taxon>
        <taxon>Chondrichthyes</taxon>
        <taxon>Elasmobranchii</taxon>
        <taxon>Galeomorphii</taxon>
        <taxon>Galeoidea</taxon>
        <taxon>Orectolobiformes</taxon>
        <taxon>Hemiscylliidae</taxon>
        <taxon>Chiloscyllium</taxon>
    </lineage>
</organism>
<feature type="compositionally biased region" description="Basic and acidic residues" evidence="2">
    <location>
        <begin position="41"/>
        <end position="52"/>
    </location>
</feature>